<comment type="caution">
    <text evidence="1">The sequence shown here is derived from an EMBL/GenBank/DDBJ whole genome shotgun (WGS) entry which is preliminary data.</text>
</comment>
<dbReference type="HOGENOM" id="CLU_156560_0_0_9"/>
<evidence type="ECO:0000313" key="1">
    <source>
        <dbReference type="EMBL" id="EFQ03851.1"/>
    </source>
</evidence>
<keyword evidence="2" id="KW-1185">Reference proteome</keyword>
<dbReference type="RefSeq" id="WP_006942105.1">
    <property type="nucleotide sequence ID" value="NZ_GL538208.1"/>
</dbReference>
<dbReference type="eggNOG" id="ENOG50334UU">
    <property type="taxonomic scope" value="Bacteria"/>
</dbReference>
<name>E2ZCT0_9FIRM</name>
<dbReference type="Proteomes" id="UP000003195">
    <property type="component" value="Unassembled WGS sequence"/>
</dbReference>
<evidence type="ECO:0000313" key="2">
    <source>
        <dbReference type="Proteomes" id="UP000003195"/>
    </source>
</evidence>
<dbReference type="AlphaFoldDB" id="E2ZCT0"/>
<dbReference type="STRING" id="706434.HMPREF9429_01034"/>
<organism evidence="1 2">
    <name type="scientific">Megasphaera micronuciformis F0359</name>
    <dbReference type="NCBI Taxonomy" id="706434"/>
    <lineage>
        <taxon>Bacteria</taxon>
        <taxon>Bacillati</taxon>
        <taxon>Bacillota</taxon>
        <taxon>Negativicutes</taxon>
        <taxon>Veillonellales</taxon>
        <taxon>Veillonellaceae</taxon>
        <taxon>Megasphaera</taxon>
    </lineage>
</organism>
<proteinExistence type="predicted"/>
<dbReference type="EMBL" id="AECS01000037">
    <property type="protein sequence ID" value="EFQ03851.1"/>
    <property type="molecule type" value="Genomic_DNA"/>
</dbReference>
<gene>
    <name evidence="1" type="ORF">HMPREF9429_01034</name>
</gene>
<protein>
    <submittedName>
        <fullName evidence="1">Uncharacterized protein</fullName>
    </submittedName>
</protein>
<accession>E2ZCT0</accession>
<dbReference type="OrthoDB" id="1851235at2"/>
<sequence length="134" mass="15338">MHIIAAVDDSMGLLFNNRRQSKDSEVIRRIIKEYGTNLYIHPFSADLFEGSEAVLTCDENFLEKAGEDAYCFVENVSVKSFVDSVQSVVLYKWNRAYPGDFFFDLPLEGVFTVTKQTDFIGTSHDDITQEVYTR</sequence>
<reference evidence="1 2" key="1">
    <citation type="submission" date="2010-08" db="EMBL/GenBank/DDBJ databases">
        <authorList>
            <person name="Weinstock G."/>
            <person name="Sodergren E."/>
            <person name="Clifton S."/>
            <person name="Fulton L."/>
            <person name="Fulton B."/>
            <person name="Courtney L."/>
            <person name="Fronick C."/>
            <person name="Harrison M."/>
            <person name="Strong C."/>
            <person name="Farmer C."/>
            <person name="Delahaunty K."/>
            <person name="Markovic C."/>
            <person name="Hall O."/>
            <person name="Minx P."/>
            <person name="Tomlinson C."/>
            <person name="Mitreva M."/>
            <person name="Hou S."/>
            <person name="Chen J."/>
            <person name="Wollam A."/>
            <person name="Pepin K.H."/>
            <person name="Johnson M."/>
            <person name="Bhonagiri V."/>
            <person name="Zhang X."/>
            <person name="Suruliraj S."/>
            <person name="Warren W."/>
            <person name="Chinwalla A."/>
            <person name="Mardis E.R."/>
            <person name="Wilson R.K."/>
        </authorList>
    </citation>
    <scope>NUCLEOTIDE SEQUENCE [LARGE SCALE GENOMIC DNA]</scope>
    <source>
        <strain evidence="1 2">F0359</strain>
    </source>
</reference>